<dbReference type="AlphaFoldDB" id="A0A9P7EKL8"/>
<reference evidence="1" key="1">
    <citation type="journal article" date="2020" name="New Phytol.">
        <title>Comparative genomics reveals dynamic genome evolution in host specialist ectomycorrhizal fungi.</title>
        <authorList>
            <person name="Lofgren L.A."/>
            <person name="Nguyen N.H."/>
            <person name="Vilgalys R."/>
            <person name="Ruytinx J."/>
            <person name="Liao H.L."/>
            <person name="Branco S."/>
            <person name="Kuo A."/>
            <person name="LaButti K."/>
            <person name="Lipzen A."/>
            <person name="Andreopoulos W."/>
            <person name="Pangilinan J."/>
            <person name="Riley R."/>
            <person name="Hundley H."/>
            <person name="Na H."/>
            <person name="Barry K."/>
            <person name="Grigoriev I.V."/>
            <person name="Stajich J.E."/>
            <person name="Kennedy P.G."/>
        </authorList>
    </citation>
    <scope>NUCLEOTIDE SEQUENCE</scope>
    <source>
        <strain evidence="1">MN1</strain>
    </source>
</reference>
<dbReference type="InterPro" id="IPR041078">
    <property type="entry name" value="Plavaka"/>
</dbReference>
<dbReference type="RefSeq" id="XP_041198255.1">
    <property type="nucleotide sequence ID" value="XM_041332338.1"/>
</dbReference>
<organism evidence="1 2">
    <name type="scientific">Suillus subaureus</name>
    <dbReference type="NCBI Taxonomy" id="48587"/>
    <lineage>
        <taxon>Eukaryota</taxon>
        <taxon>Fungi</taxon>
        <taxon>Dikarya</taxon>
        <taxon>Basidiomycota</taxon>
        <taxon>Agaricomycotina</taxon>
        <taxon>Agaricomycetes</taxon>
        <taxon>Agaricomycetidae</taxon>
        <taxon>Boletales</taxon>
        <taxon>Suillineae</taxon>
        <taxon>Suillaceae</taxon>
        <taxon>Suillus</taxon>
    </lineage>
</organism>
<name>A0A9P7EKL8_9AGAM</name>
<evidence type="ECO:0000313" key="1">
    <source>
        <dbReference type="EMBL" id="KAG1824538.1"/>
    </source>
</evidence>
<protein>
    <submittedName>
        <fullName evidence="1">Uncharacterized protein</fullName>
    </submittedName>
</protein>
<keyword evidence="2" id="KW-1185">Reference proteome</keyword>
<dbReference type="Pfam" id="PF18759">
    <property type="entry name" value="Plavaka"/>
    <property type="match status" value="1"/>
</dbReference>
<dbReference type="OrthoDB" id="3232986at2759"/>
<sequence>MEWKVSHLEFTGYKTIHPIQLIWHDGLEVIKQLFSDPVFANHITFQPHRVNVRNQYLAWKIQDHLPLGAMQIPIILGSNKTPVMRTTGGLEMHPVFITISNLDLEVQSKATL</sequence>
<accession>A0A9P7EKL8</accession>
<dbReference type="Proteomes" id="UP000807769">
    <property type="component" value="Unassembled WGS sequence"/>
</dbReference>
<gene>
    <name evidence="1" type="ORF">BJ212DRAFT_1295684</name>
</gene>
<evidence type="ECO:0000313" key="2">
    <source>
        <dbReference type="Proteomes" id="UP000807769"/>
    </source>
</evidence>
<dbReference type="GeneID" id="64626355"/>
<proteinExistence type="predicted"/>
<comment type="caution">
    <text evidence="1">The sequence shown here is derived from an EMBL/GenBank/DDBJ whole genome shotgun (WGS) entry which is preliminary data.</text>
</comment>
<dbReference type="EMBL" id="JABBWG010000003">
    <property type="protein sequence ID" value="KAG1824538.1"/>
    <property type="molecule type" value="Genomic_DNA"/>
</dbReference>